<dbReference type="InterPro" id="IPR039422">
    <property type="entry name" value="MarR/SlyA-like"/>
</dbReference>
<dbReference type="InterPro" id="IPR036388">
    <property type="entry name" value="WH-like_DNA-bd_sf"/>
</dbReference>
<comment type="caution">
    <text evidence="2">The sequence shown here is derived from an EMBL/GenBank/DDBJ whole genome shotgun (WGS) entry which is preliminary data.</text>
</comment>
<keyword evidence="3" id="KW-1185">Reference proteome</keyword>
<evidence type="ECO:0000313" key="3">
    <source>
        <dbReference type="Proteomes" id="UP000267464"/>
    </source>
</evidence>
<dbReference type="OrthoDB" id="8781857at2"/>
<dbReference type="RefSeq" id="WP_124541924.1">
    <property type="nucleotide sequence ID" value="NZ_QUSW01000005.1"/>
</dbReference>
<protein>
    <submittedName>
        <fullName evidence="2">MarR family transcriptional regulator</fullName>
    </submittedName>
</protein>
<dbReference type="Pfam" id="PF12802">
    <property type="entry name" value="MarR_2"/>
    <property type="match status" value="1"/>
</dbReference>
<name>A0A3N7HM11_9BURK</name>
<reference evidence="2 3" key="1">
    <citation type="submission" date="2018-08" db="EMBL/GenBank/DDBJ databases">
        <authorList>
            <person name="Khan S.A."/>
            <person name="Jeon C.O."/>
            <person name="Chun B.H."/>
            <person name="Jeong S.E."/>
        </authorList>
    </citation>
    <scope>NUCLEOTIDE SEQUENCE [LARGE SCALE GENOMIC DNA]</scope>
    <source>
        <strain evidence="2 3">S-16</strain>
    </source>
</reference>
<dbReference type="PANTHER" id="PTHR33164:SF103">
    <property type="entry name" value="REGULATORY PROTEIN MARR"/>
    <property type="match status" value="1"/>
</dbReference>
<evidence type="ECO:0000259" key="1">
    <source>
        <dbReference type="PROSITE" id="PS50995"/>
    </source>
</evidence>
<dbReference type="EMBL" id="QUSW01000005">
    <property type="protein sequence ID" value="RQP23177.1"/>
    <property type="molecule type" value="Genomic_DNA"/>
</dbReference>
<sequence>MRLTVQLLGRTVKRLQYKHHRLLETRLAGIGTTLAQWDALRAIENHPDSISHDLALLTFQSDQSFGTLANRMVDRGLIERVPGHGRALLHRLTATGQAVLEQGHALVDEALAESFSPLTGAERQTLAGLLEKLLEDEAAISGDDPTPRAGRKAR</sequence>
<evidence type="ECO:0000313" key="2">
    <source>
        <dbReference type="EMBL" id="RQP23177.1"/>
    </source>
</evidence>
<dbReference type="GO" id="GO:0003700">
    <property type="term" value="F:DNA-binding transcription factor activity"/>
    <property type="evidence" value="ECO:0007669"/>
    <property type="project" value="InterPro"/>
</dbReference>
<dbReference type="Gene3D" id="1.10.10.10">
    <property type="entry name" value="Winged helix-like DNA-binding domain superfamily/Winged helix DNA-binding domain"/>
    <property type="match status" value="1"/>
</dbReference>
<proteinExistence type="predicted"/>
<dbReference type="SMART" id="SM00347">
    <property type="entry name" value="HTH_MARR"/>
    <property type="match status" value="1"/>
</dbReference>
<dbReference type="AlphaFoldDB" id="A0A3N7HM11"/>
<organism evidence="2 3">
    <name type="scientific">Piscinibacter terrae</name>
    <dbReference type="NCBI Taxonomy" id="2496871"/>
    <lineage>
        <taxon>Bacteria</taxon>
        <taxon>Pseudomonadati</taxon>
        <taxon>Pseudomonadota</taxon>
        <taxon>Betaproteobacteria</taxon>
        <taxon>Burkholderiales</taxon>
        <taxon>Sphaerotilaceae</taxon>
        <taxon>Piscinibacter</taxon>
    </lineage>
</organism>
<gene>
    <name evidence="2" type="ORF">DZC73_18870</name>
</gene>
<dbReference type="PANTHER" id="PTHR33164">
    <property type="entry name" value="TRANSCRIPTIONAL REGULATOR, MARR FAMILY"/>
    <property type="match status" value="1"/>
</dbReference>
<dbReference type="PROSITE" id="PS50995">
    <property type="entry name" value="HTH_MARR_2"/>
    <property type="match status" value="1"/>
</dbReference>
<accession>A0A3N7HM11</accession>
<dbReference type="InterPro" id="IPR036390">
    <property type="entry name" value="WH_DNA-bd_sf"/>
</dbReference>
<dbReference type="SUPFAM" id="SSF46785">
    <property type="entry name" value="Winged helix' DNA-binding domain"/>
    <property type="match status" value="1"/>
</dbReference>
<feature type="domain" description="HTH marR-type" evidence="1">
    <location>
        <begin position="1"/>
        <end position="135"/>
    </location>
</feature>
<dbReference type="GO" id="GO:0006950">
    <property type="term" value="P:response to stress"/>
    <property type="evidence" value="ECO:0007669"/>
    <property type="project" value="TreeGrafter"/>
</dbReference>
<dbReference type="InterPro" id="IPR000835">
    <property type="entry name" value="HTH_MarR-typ"/>
</dbReference>
<reference evidence="2 3" key="2">
    <citation type="submission" date="2018-12" db="EMBL/GenBank/DDBJ databases">
        <title>Rhizobacter gummiphilus sp. nov., a rubber-degrading bacterium isolated from the soil of a botanical garden in Japan.</title>
        <authorList>
            <person name="Shunsuke S.S."/>
        </authorList>
    </citation>
    <scope>NUCLEOTIDE SEQUENCE [LARGE SCALE GENOMIC DNA]</scope>
    <source>
        <strain evidence="2 3">S-16</strain>
    </source>
</reference>
<dbReference type="Proteomes" id="UP000267464">
    <property type="component" value="Unassembled WGS sequence"/>
</dbReference>